<sequence>MEVATAKSKEEIEAEITQVMRARVNDFKKQADSLTLEGVRRALEKELGMEIFSLDVHKEFIKHCFEECFDGGDDVSLTTPIVSTSDRDLPMINKETSGEKDQQDHKSSGSDPNEKAEESTAGEVANGKSTKAQDLERDIQPSEDIIKSAILKRASYFKENLDNVTLGKVRRLLEEDLNLETYTLDAYKSFISDVIDEVLQAPETAENTNGGMDSMEVSIKSLAKQISRKRKETKVVAAEGSESLNLDEKSEDDEDVEDEMPKKRPRQKSQSITKDMKKHKKTLGVNKTSGSRKKKSENLDLGKSSENEDDKLPSSSDERSKKKQEKPTTQVFGKHVEHLKSIIKACGMSVPPSVYKRAKQAPEGKRGAALIKELEEILAKEDLSTNPSEKEIKAVKKRKERDRELEGIDMSNIVSTSRRRSTTSYIPTPKPKIEVSDEDEDEEDKVDDQEEEGNNDEHNEDNEDGDNGGGDSSEGSEEGADDESD</sequence>
<keyword evidence="3" id="KW-0539">Nucleus</keyword>
<comment type="subcellular location">
    <subcellularLocation>
        <location evidence="1">Nucleus</location>
    </subcellularLocation>
</comment>
<dbReference type="STRING" id="1088818.A0A2I0B7M9"/>
<evidence type="ECO:0000256" key="2">
    <source>
        <dbReference type="ARBA" id="ARBA00023186"/>
    </source>
</evidence>
<keyword evidence="7" id="KW-1185">Reference proteome</keyword>
<name>A0A2I0B7M9_9ASPA</name>
<dbReference type="Pfam" id="PF09649">
    <property type="entry name" value="CHZ"/>
    <property type="match status" value="1"/>
</dbReference>
<evidence type="ECO:0000313" key="6">
    <source>
        <dbReference type="EMBL" id="PKA63761.1"/>
    </source>
</evidence>
<accession>A0A2I0B7M9</accession>
<feature type="compositionally biased region" description="Basic and acidic residues" evidence="4">
    <location>
        <begin position="380"/>
        <end position="394"/>
    </location>
</feature>
<organism evidence="6 7">
    <name type="scientific">Apostasia shenzhenica</name>
    <dbReference type="NCBI Taxonomy" id="1088818"/>
    <lineage>
        <taxon>Eukaryota</taxon>
        <taxon>Viridiplantae</taxon>
        <taxon>Streptophyta</taxon>
        <taxon>Embryophyta</taxon>
        <taxon>Tracheophyta</taxon>
        <taxon>Spermatophyta</taxon>
        <taxon>Magnoliopsida</taxon>
        <taxon>Liliopsida</taxon>
        <taxon>Asparagales</taxon>
        <taxon>Orchidaceae</taxon>
        <taxon>Apostasioideae</taxon>
        <taxon>Apostasia</taxon>
    </lineage>
</organism>
<feature type="compositionally biased region" description="Acidic residues" evidence="4">
    <location>
        <begin position="249"/>
        <end position="258"/>
    </location>
</feature>
<dbReference type="InterPro" id="IPR019098">
    <property type="entry name" value="Histone_chaperone_domain_CHZ"/>
</dbReference>
<dbReference type="OrthoDB" id="514832at2759"/>
<dbReference type="InterPro" id="IPR014876">
    <property type="entry name" value="DEK_C"/>
</dbReference>
<evidence type="ECO:0000256" key="3">
    <source>
        <dbReference type="ARBA" id="ARBA00023242"/>
    </source>
</evidence>
<evidence type="ECO:0000313" key="7">
    <source>
        <dbReference type="Proteomes" id="UP000236161"/>
    </source>
</evidence>
<dbReference type="GO" id="GO:0005634">
    <property type="term" value="C:nucleus"/>
    <property type="evidence" value="ECO:0007669"/>
    <property type="project" value="UniProtKB-SubCell"/>
</dbReference>
<dbReference type="EMBL" id="KZ451907">
    <property type="protein sequence ID" value="PKA63761.1"/>
    <property type="molecule type" value="Genomic_DNA"/>
</dbReference>
<keyword evidence="2" id="KW-0143">Chaperone</keyword>
<feature type="compositionally biased region" description="Acidic residues" evidence="4">
    <location>
        <begin position="474"/>
        <end position="485"/>
    </location>
</feature>
<evidence type="ECO:0000256" key="1">
    <source>
        <dbReference type="ARBA" id="ARBA00004123"/>
    </source>
</evidence>
<feature type="compositionally biased region" description="Basic and acidic residues" evidence="4">
    <location>
        <begin position="96"/>
        <end position="118"/>
    </location>
</feature>
<evidence type="ECO:0000256" key="4">
    <source>
        <dbReference type="SAM" id="MobiDB-lite"/>
    </source>
</evidence>
<reference evidence="6 7" key="1">
    <citation type="journal article" date="2017" name="Nature">
        <title>The Apostasia genome and the evolution of orchids.</title>
        <authorList>
            <person name="Zhang G.Q."/>
            <person name="Liu K.W."/>
            <person name="Li Z."/>
            <person name="Lohaus R."/>
            <person name="Hsiao Y.Y."/>
            <person name="Niu S.C."/>
            <person name="Wang J.Y."/>
            <person name="Lin Y.C."/>
            <person name="Xu Q."/>
            <person name="Chen L.J."/>
            <person name="Yoshida K."/>
            <person name="Fujiwara S."/>
            <person name="Wang Z.W."/>
            <person name="Zhang Y.Q."/>
            <person name="Mitsuda N."/>
            <person name="Wang M."/>
            <person name="Liu G.H."/>
            <person name="Pecoraro L."/>
            <person name="Huang H.X."/>
            <person name="Xiao X.J."/>
            <person name="Lin M."/>
            <person name="Wu X.Y."/>
            <person name="Wu W.L."/>
            <person name="Chen Y.Y."/>
            <person name="Chang S.B."/>
            <person name="Sakamoto S."/>
            <person name="Ohme-Takagi M."/>
            <person name="Yagi M."/>
            <person name="Zeng S.J."/>
            <person name="Shen C.Y."/>
            <person name="Yeh C.M."/>
            <person name="Luo Y.B."/>
            <person name="Tsai W.C."/>
            <person name="Van de Peer Y."/>
            <person name="Liu Z.J."/>
        </authorList>
    </citation>
    <scope>NUCLEOTIDE SEQUENCE [LARGE SCALE GENOMIC DNA]</scope>
    <source>
        <strain evidence="7">cv. Shenzhen</strain>
        <tissue evidence="6">Stem</tissue>
    </source>
</reference>
<feature type="region of interest" description="Disordered" evidence="4">
    <location>
        <begin position="80"/>
        <end position="139"/>
    </location>
</feature>
<dbReference type="PROSITE" id="PS51998">
    <property type="entry name" value="DEK_C"/>
    <property type="match status" value="1"/>
</dbReference>
<feature type="compositionally biased region" description="Acidic residues" evidence="4">
    <location>
        <begin position="436"/>
        <end position="466"/>
    </location>
</feature>
<dbReference type="AlphaFoldDB" id="A0A2I0B7M9"/>
<feature type="region of interest" description="Disordered" evidence="4">
    <location>
        <begin position="380"/>
        <end position="485"/>
    </location>
</feature>
<dbReference type="PANTHER" id="PTHR15410:SF2">
    <property type="entry name" value="HIRA-INTERACTING PROTEIN 3"/>
    <property type="match status" value="1"/>
</dbReference>
<dbReference type="Pfam" id="PF08766">
    <property type="entry name" value="DEK_C"/>
    <property type="match status" value="1"/>
</dbReference>
<dbReference type="SMART" id="SM01082">
    <property type="entry name" value="CHZ"/>
    <property type="match status" value="1"/>
</dbReference>
<dbReference type="InterPro" id="IPR037647">
    <property type="entry name" value="HIRIP3"/>
</dbReference>
<feature type="compositionally biased region" description="Basic and acidic residues" evidence="4">
    <location>
        <begin position="296"/>
        <end position="320"/>
    </location>
</feature>
<protein>
    <recommendedName>
        <fullName evidence="5">DEK-C domain-containing protein</fullName>
    </recommendedName>
</protein>
<proteinExistence type="predicted"/>
<evidence type="ECO:0000259" key="5">
    <source>
        <dbReference type="PROSITE" id="PS51998"/>
    </source>
</evidence>
<gene>
    <name evidence="6" type="ORF">AXF42_Ash017045</name>
</gene>
<dbReference type="Proteomes" id="UP000236161">
    <property type="component" value="Unassembled WGS sequence"/>
</dbReference>
<feature type="region of interest" description="Disordered" evidence="4">
    <location>
        <begin position="230"/>
        <end position="335"/>
    </location>
</feature>
<dbReference type="PANTHER" id="PTHR15410">
    <property type="entry name" value="HIRA-INTERACTING PROTEIN 3"/>
    <property type="match status" value="1"/>
</dbReference>
<feature type="domain" description="DEK-C" evidence="5">
    <location>
        <begin position="140"/>
        <end position="200"/>
    </location>
</feature>